<keyword evidence="3" id="KW-1185">Reference proteome</keyword>
<gene>
    <name evidence="2" type="ORF">TTAC_LOCUS5228</name>
</gene>
<reference evidence="2 3" key="2">
    <citation type="submission" date="2018-11" db="EMBL/GenBank/DDBJ databases">
        <authorList>
            <consortium name="Pathogen Informatics"/>
        </authorList>
    </citation>
    <scope>NUCLEOTIDE SEQUENCE [LARGE SCALE GENOMIC DNA]</scope>
</reference>
<evidence type="ECO:0000256" key="1">
    <source>
        <dbReference type="SAM" id="MobiDB-lite"/>
    </source>
</evidence>
<protein>
    <submittedName>
        <fullName evidence="4">Microphthalmia-associated transcription factor</fullName>
    </submittedName>
</protein>
<evidence type="ECO:0000313" key="4">
    <source>
        <dbReference type="WBParaSite" id="TTAC_0000524001-mRNA-1"/>
    </source>
</evidence>
<evidence type="ECO:0000313" key="3">
    <source>
        <dbReference type="Proteomes" id="UP000274429"/>
    </source>
</evidence>
<accession>A0A0R3WWV0</accession>
<feature type="region of interest" description="Disordered" evidence="1">
    <location>
        <begin position="110"/>
        <end position="130"/>
    </location>
</feature>
<feature type="compositionally biased region" description="Low complexity" evidence="1">
    <location>
        <begin position="110"/>
        <end position="128"/>
    </location>
</feature>
<dbReference type="Proteomes" id="UP000274429">
    <property type="component" value="Unassembled WGS sequence"/>
</dbReference>
<dbReference type="EMBL" id="UYWX01006674">
    <property type="protein sequence ID" value="VDM26526.1"/>
    <property type="molecule type" value="Genomic_DNA"/>
</dbReference>
<proteinExistence type="predicted"/>
<evidence type="ECO:0000313" key="2">
    <source>
        <dbReference type="EMBL" id="VDM26526.1"/>
    </source>
</evidence>
<sequence length="195" mass="21376">MTYILGLSYLEAKKNETFTGGDQQEKKSDEIEVSEAQQQQLNFAEFDFDSETSAAAADTAALVAAQRRPLGGSARPVRERRVARLDKILQEDMVRRRLEMEQLRQQQQQHIQSETQQVQSTETTSMTEKGVGEQSTIAEVENAVSQPPPPSLESRPMEKNEGIAVSTDLPAQLGEMGITGEGNTALVGVATTVSH</sequence>
<reference evidence="4" key="1">
    <citation type="submission" date="2017-02" db="UniProtKB">
        <authorList>
            <consortium name="WormBaseParasite"/>
        </authorList>
    </citation>
    <scope>IDENTIFICATION</scope>
</reference>
<dbReference type="AlphaFoldDB" id="A0A0R3WWV0"/>
<dbReference type="InterPro" id="IPR028213">
    <property type="entry name" value="PA1"/>
</dbReference>
<dbReference type="OrthoDB" id="10067843at2759"/>
<dbReference type="WBParaSite" id="TTAC_0000524001-mRNA-1">
    <property type="protein sequence ID" value="TTAC_0000524001-mRNA-1"/>
    <property type="gene ID" value="TTAC_0000524001"/>
</dbReference>
<name>A0A0R3WWV0_HYDTA</name>
<dbReference type="Pfam" id="PF15364">
    <property type="entry name" value="PAXIP1_C"/>
    <property type="match status" value="1"/>
</dbReference>
<organism evidence="4">
    <name type="scientific">Hydatigena taeniaeformis</name>
    <name type="common">Feline tapeworm</name>
    <name type="synonym">Taenia taeniaeformis</name>
    <dbReference type="NCBI Taxonomy" id="6205"/>
    <lineage>
        <taxon>Eukaryota</taxon>
        <taxon>Metazoa</taxon>
        <taxon>Spiralia</taxon>
        <taxon>Lophotrochozoa</taxon>
        <taxon>Platyhelminthes</taxon>
        <taxon>Cestoda</taxon>
        <taxon>Eucestoda</taxon>
        <taxon>Cyclophyllidea</taxon>
        <taxon>Taeniidae</taxon>
        <taxon>Hydatigera</taxon>
    </lineage>
</organism>